<dbReference type="EMBL" id="JAGQDD010000004">
    <property type="protein sequence ID" value="MBQ0930370.1"/>
    <property type="molecule type" value="Genomic_DNA"/>
</dbReference>
<dbReference type="InterPro" id="IPR012334">
    <property type="entry name" value="Pectin_lyas_fold"/>
</dbReference>
<dbReference type="SMART" id="SM00912">
    <property type="entry name" value="Haemagg_act"/>
    <property type="match status" value="1"/>
</dbReference>
<sequence length="1259" mass="122419">MKRTTASALTLSRAPLPGWRPVAWAACLMFLDTAALALPQGAQVVTGQVTVKPVAPGQLLVQQGSQKAIVNWDRFSVNVGEWLRIQQPNSSAVLLNRVVGVDASALMGQISANGRVFLINPNGIVFGKGSRVDAGGFMATTLGMTDADFMAGRYLLSAGNGQPGKLQADGVIDVHGGTLALISPELSVGGRLQGQRVGLAAAERVQVDVEGDGLIFFNVANSKLDARLDVLGQVLAQGGGTVDMRAQARAGFADTVLNMNGVVQARSLGMKDGQVVIDGGTAGQTLVRGSIDASGQAAGSTGGSVDVLGHHVGLFDNARIDASGSAGGGVVHVGGGFRGQGESHNADAVFMGTRATIMADARDQGQGGEVVLWSENSTRFGGSISAQGGVRGGDGGLIETSSRNALEAVGQVNTLAPNGLVGLWLLDPRNVEIVNGNGRSNINDTGGNGVFVPDGDGATLGAGLIENRLNTTSVSVTTADNTGVTEVGNLLVSSAISWNNQNSLTLHADNNLTVNAAITNTRPNANNSSLITLDATGAISVNAVITTRGSVTLNAGTDLTLGSVVTANGGTSVMNLRFGQGGAGGTLAVNAAPAGTSIAALGGAGDDTLTFGTGITPFTGSFNGAAGNNTLGITDGGRTFLISGANAGTLAGNTTFSNVQTLQGGSGGDTFTLNTGVTSFNGSIDGGGGTDTLGATNGTNAWSITGARAGTVNTSTSFSNVESLSGGSGADTFTFAAGVSTFNGSIAGGGGAADSLVMTDGANSWDFGGGSSVTLNTTTTITSTETLQGGSGNDSFTAPTAANAFAGTIVGGGGSNTLSLTAGGTSWAISGANAGVLNSLTTFSGIGTLNGGAGSDTFTLNTGVTTFGGSIVGGGGTDILAATNGTNAWSITAANTGTLNTTTAFSGISSLSGGSGADTFTVAAGLASFNGSIAGGGGTADSLVMTDGNNAWLLNGGSSVTLNTSTTITSVESMQGGSGDDAFTVAAGATGFAGTLLGGAGNNTLTATDGTNAWTITGAGAGTLNGVTTFSAIGTLTGGTGADTFTLGSGVGSFVGVIDGGAGNDVMAATNGTNAWAPTAANTGTVNTDTSFSSIESMRGGTGADTFTFPSGLASFNGSIAGGGGADVVIVPDGSNTWTVSSNSTVTLNSSTAISGVATLQGGTGDDTVTVASGVTGYTGSIIGGGGNDTFSATDGTNSWSLTGAAAGTFNGVTSFSGFATITGGSGADTFTLASGVGSFVGVIDGGAGNDVMAATNGT</sequence>
<dbReference type="PRINTS" id="PR00313">
    <property type="entry name" value="CABNDNGRPT"/>
</dbReference>
<evidence type="ECO:0000256" key="2">
    <source>
        <dbReference type="ARBA" id="ARBA00022525"/>
    </source>
</evidence>
<dbReference type="Proteomes" id="UP000676246">
    <property type="component" value="Unassembled WGS sequence"/>
</dbReference>
<feature type="domain" description="Filamentous haemagglutinin FhaB/tRNA nuclease CdiA-like TPS" evidence="4">
    <location>
        <begin position="35"/>
        <end position="148"/>
    </location>
</feature>
<proteinExistence type="predicted"/>
<dbReference type="SUPFAM" id="SSF51120">
    <property type="entry name" value="beta-Roll"/>
    <property type="match status" value="1"/>
</dbReference>
<dbReference type="RefSeq" id="WP_210853032.1">
    <property type="nucleotide sequence ID" value="NZ_JAGQDD010000004.1"/>
</dbReference>
<keyword evidence="3" id="KW-0732">Signal</keyword>
<name>A0A940Y8Z1_9BURK</name>
<organism evidence="5 6">
    <name type="scientific">Ideonella alba</name>
    <dbReference type="NCBI Taxonomy" id="2824118"/>
    <lineage>
        <taxon>Bacteria</taxon>
        <taxon>Pseudomonadati</taxon>
        <taxon>Pseudomonadota</taxon>
        <taxon>Betaproteobacteria</taxon>
        <taxon>Burkholderiales</taxon>
        <taxon>Sphaerotilaceae</taxon>
        <taxon>Ideonella</taxon>
    </lineage>
</organism>
<protein>
    <submittedName>
        <fullName evidence="5">Filamentous hemagglutinin N-terminal domain-containing protein</fullName>
    </submittedName>
</protein>
<dbReference type="InterPro" id="IPR011050">
    <property type="entry name" value="Pectin_lyase_fold/virulence"/>
</dbReference>
<dbReference type="InterPro" id="IPR050909">
    <property type="entry name" value="Bact_Autotransporter_VF"/>
</dbReference>
<dbReference type="AlphaFoldDB" id="A0A940Y8Z1"/>
<evidence type="ECO:0000256" key="3">
    <source>
        <dbReference type="ARBA" id="ARBA00022729"/>
    </source>
</evidence>
<accession>A0A940Y8Z1</accession>
<comment type="subcellular location">
    <subcellularLocation>
        <location evidence="1">Secreted</location>
    </subcellularLocation>
</comment>
<comment type="caution">
    <text evidence="5">The sequence shown here is derived from an EMBL/GenBank/DDBJ whole genome shotgun (WGS) entry which is preliminary data.</text>
</comment>
<dbReference type="GO" id="GO:0005576">
    <property type="term" value="C:extracellular region"/>
    <property type="evidence" value="ECO:0007669"/>
    <property type="project" value="UniProtKB-SubCell"/>
</dbReference>
<evidence type="ECO:0000313" key="5">
    <source>
        <dbReference type="EMBL" id="MBQ0930370.1"/>
    </source>
</evidence>
<dbReference type="Pfam" id="PF05860">
    <property type="entry name" value="TPS"/>
    <property type="match status" value="1"/>
</dbReference>
<evidence type="ECO:0000313" key="6">
    <source>
        <dbReference type="Proteomes" id="UP000676246"/>
    </source>
</evidence>
<dbReference type="Gene3D" id="2.160.20.10">
    <property type="entry name" value="Single-stranded right-handed beta-helix, Pectin lyase-like"/>
    <property type="match status" value="1"/>
</dbReference>
<dbReference type="InterPro" id="IPR008638">
    <property type="entry name" value="FhaB/CdiA-like_TPS"/>
</dbReference>
<keyword evidence="6" id="KW-1185">Reference proteome</keyword>
<dbReference type="SUPFAM" id="SSF51126">
    <property type="entry name" value="Pectin lyase-like"/>
    <property type="match status" value="1"/>
</dbReference>
<evidence type="ECO:0000259" key="4">
    <source>
        <dbReference type="SMART" id="SM00912"/>
    </source>
</evidence>
<dbReference type="PANTHER" id="PTHR12338">
    <property type="entry name" value="AUTOTRANSPORTER"/>
    <property type="match status" value="1"/>
</dbReference>
<evidence type="ECO:0000256" key="1">
    <source>
        <dbReference type="ARBA" id="ARBA00004613"/>
    </source>
</evidence>
<dbReference type="Gene3D" id="2.160.20.160">
    <property type="match status" value="2"/>
</dbReference>
<gene>
    <name evidence="5" type="ORF">KAK03_07705</name>
</gene>
<keyword evidence="2" id="KW-0964">Secreted</keyword>
<feature type="non-terminal residue" evidence="5">
    <location>
        <position position="1259"/>
    </location>
</feature>
<dbReference type="NCBIfam" id="TIGR01901">
    <property type="entry name" value="adhes_NPXG"/>
    <property type="match status" value="1"/>
</dbReference>
<dbReference type="InterPro" id="IPR011049">
    <property type="entry name" value="Serralysin-like_metalloprot_C"/>
</dbReference>
<reference evidence="5 6" key="1">
    <citation type="submission" date="2021-04" db="EMBL/GenBank/DDBJ databases">
        <title>The genome sequence of Ideonella sp. 3Y2.</title>
        <authorList>
            <person name="Liu Y."/>
        </authorList>
    </citation>
    <scope>NUCLEOTIDE SEQUENCE [LARGE SCALE GENOMIC DNA]</scope>
    <source>
        <strain evidence="5 6">3Y2</strain>
    </source>
</reference>
<dbReference type="PANTHER" id="PTHR12338:SF8">
    <property type="entry name" value="HEME_HEMOPEXIN-BINDING PROTEIN"/>
    <property type="match status" value="1"/>
</dbReference>